<evidence type="ECO:0000313" key="2">
    <source>
        <dbReference type="Proteomes" id="UP001060085"/>
    </source>
</evidence>
<protein>
    <submittedName>
        <fullName evidence="1">Uncharacterized protein</fullName>
    </submittedName>
</protein>
<dbReference type="EMBL" id="CM044706">
    <property type="protein sequence ID" value="KAI5660379.1"/>
    <property type="molecule type" value="Genomic_DNA"/>
</dbReference>
<name>A0ACC0AID7_CATRO</name>
<keyword evidence="2" id="KW-1185">Reference proteome</keyword>
<comment type="caution">
    <text evidence="1">The sequence shown here is derived from an EMBL/GenBank/DDBJ whole genome shotgun (WGS) entry which is preliminary data.</text>
</comment>
<accession>A0ACC0AID7</accession>
<evidence type="ECO:0000313" key="1">
    <source>
        <dbReference type="EMBL" id="KAI5660379.1"/>
    </source>
</evidence>
<proteinExistence type="predicted"/>
<reference evidence="2" key="1">
    <citation type="journal article" date="2023" name="Nat. Plants">
        <title>Single-cell RNA sequencing provides a high-resolution roadmap for understanding the multicellular compartmentation of specialized metabolism.</title>
        <authorList>
            <person name="Sun S."/>
            <person name="Shen X."/>
            <person name="Li Y."/>
            <person name="Li Y."/>
            <person name="Wang S."/>
            <person name="Li R."/>
            <person name="Zhang H."/>
            <person name="Shen G."/>
            <person name="Guo B."/>
            <person name="Wei J."/>
            <person name="Xu J."/>
            <person name="St-Pierre B."/>
            <person name="Chen S."/>
            <person name="Sun C."/>
        </authorList>
    </citation>
    <scope>NUCLEOTIDE SEQUENCE [LARGE SCALE GENOMIC DNA]</scope>
</reference>
<dbReference type="Proteomes" id="UP001060085">
    <property type="component" value="Linkage Group LG06"/>
</dbReference>
<sequence>MVALRTCEGKKLTRKTGKNFCFKALRSVFLWRAVLDCDSLMKNGELQKGKMVVKMEIEDALEDEYGPLNKRSKQSYPLLQGMGMGGLSVTPPSQYNPLDEPSPLGLKLRKSPSLLELIQMRLSQANSPKATATQGKKDQKGTGPSGSSEKLKASNFPASILRIGTWEYKSRYEGDLVAKCYFAKHKLVWEVLDGGLKNKIEIQWSDIMALKANYPDDAPGTLDVVLARQPLFFRETNPQPRKHTLWQATSDFTGGQASVHRRHFLQCPQGLLGKHFEKLIQCDPRLNFLSQQGDITMDSPLFEPRVSMFDDPNDNKSGFDLNNDESGTFFNLREATSPSGGQSSSSRNDQDFMSQSRESTRLETPSPSSVMDTHAIEEIKSRGEQWKELSNWDQIRVPGLHTSMSMSDLVSHLENRISEQKTSDNVVLSNEDRQGLEILDEISRCLFSDSQYVPASDEKCLMSRVNSLCCLLQKDPPTSQTMPLKNDGYPDASAMDKRTDESSFTNVFYGGGKFEVKSGPGEGEAEDFSGSKQTPSMSRKDSVGDLLMNLPRIASLPQFLFNISEDIDSQAR</sequence>
<organism evidence="1 2">
    <name type="scientific">Catharanthus roseus</name>
    <name type="common">Madagascar periwinkle</name>
    <name type="synonym">Vinca rosea</name>
    <dbReference type="NCBI Taxonomy" id="4058"/>
    <lineage>
        <taxon>Eukaryota</taxon>
        <taxon>Viridiplantae</taxon>
        <taxon>Streptophyta</taxon>
        <taxon>Embryophyta</taxon>
        <taxon>Tracheophyta</taxon>
        <taxon>Spermatophyta</taxon>
        <taxon>Magnoliopsida</taxon>
        <taxon>eudicotyledons</taxon>
        <taxon>Gunneridae</taxon>
        <taxon>Pentapetalae</taxon>
        <taxon>asterids</taxon>
        <taxon>lamiids</taxon>
        <taxon>Gentianales</taxon>
        <taxon>Apocynaceae</taxon>
        <taxon>Rauvolfioideae</taxon>
        <taxon>Vinceae</taxon>
        <taxon>Catharanthinae</taxon>
        <taxon>Catharanthus</taxon>
    </lineage>
</organism>
<gene>
    <name evidence="1" type="ORF">M9H77_29172</name>
</gene>